<protein>
    <submittedName>
        <fullName evidence="1">Uncharacterized protein</fullName>
    </submittedName>
</protein>
<dbReference type="RefSeq" id="WP_168735562.1">
    <property type="nucleotide sequence ID" value="NZ_SSOB01000010.1"/>
</dbReference>
<organism evidence="1 2">
    <name type="scientific">Cohnella fermenti</name>
    <dbReference type="NCBI Taxonomy" id="2565925"/>
    <lineage>
        <taxon>Bacteria</taxon>
        <taxon>Bacillati</taxon>
        <taxon>Bacillota</taxon>
        <taxon>Bacilli</taxon>
        <taxon>Bacillales</taxon>
        <taxon>Paenibacillaceae</taxon>
        <taxon>Cohnella</taxon>
    </lineage>
</organism>
<evidence type="ECO:0000313" key="2">
    <source>
        <dbReference type="Proteomes" id="UP000310636"/>
    </source>
</evidence>
<name>A0A4S4BZU0_9BACL</name>
<gene>
    <name evidence="1" type="ORF">E6C55_10110</name>
</gene>
<dbReference type="Proteomes" id="UP000310636">
    <property type="component" value="Unassembled WGS sequence"/>
</dbReference>
<comment type="caution">
    <text evidence="1">The sequence shown here is derived from an EMBL/GenBank/DDBJ whole genome shotgun (WGS) entry which is preliminary data.</text>
</comment>
<sequence>MRFQIHLADCMIEFEDVIQLSVEQQNLIHDVSQTRTQSDWFALEKGLKIPVDSAQQLEIITLKNGLVSGKDKRDLMKSDTIMFTRHSRERIAVRVNHVSKHGPPSIESLLTYTLYHSIYNERFKVAVSFEMMDQERIRVITVSNDHIQELTTSLMDEPEIKRKLEEFKKRLLRSE</sequence>
<proteinExistence type="predicted"/>
<accession>A0A4S4BZU0</accession>
<evidence type="ECO:0000313" key="1">
    <source>
        <dbReference type="EMBL" id="THF80827.1"/>
    </source>
</evidence>
<dbReference type="AlphaFoldDB" id="A0A4S4BZU0"/>
<keyword evidence="2" id="KW-1185">Reference proteome</keyword>
<reference evidence="1 2" key="1">
    <citation type="submission" date="2019-04" db="EMBL/GenBank/DDBJ databases">
        <title>Cohnella sp. nov. isolated from preserved vegetables.</title>
        <authorList>
            <person name="Lin S.-Y."/>
            <person name="Hung M.-H."/>
            <person name="Young C.-C."/>
        </authorList>
    </citation>
    <scope>NUCLEOTIDE SEQUENCE [LARGE SCALE GENOMIC DNA]</scope>
    <source>
        <strain evidence="1 2">CC-MHH1044</strain>
    </source>
</reference>
<dbReference type="EMBL" id="SSOB01000010">
    <property type="protein sequence ID" value="THF80827.1"/>
    <property type="molecule type" value="Genomic_DNA"/>
</dbReference>